<dbReference type="SUPFAM" id="SSF46785">
    <property type="entry name" value="Winged helix' DNA-binding domain"/>
    <property type="match status" value="2"/>
</dbReference>
<protein>
    <submittedName>
        <fullName evidence="1">Uncharacterized protein</fullName>
    </submittedName>
</protein>
<organism evidence="1 2">
    <name type="scientific">Halopenitus malekzadehii</name>
    <dbReference type="NCBI Taxonomy" id="1267564"/>
    <lineage>
        <taxon>Archaea</taxon>
        <taxon>Methanobacteriati</taxon>
        <taxon>Methanobacteriota</taxon>
        <taxon>Stenosarchaea group</taxon>
        <taxon>Halobacteria</taxon>
        <taxon>Halobacteriales</taxon>
        <taxon>Haloferacaceae</taxon>
        <taxon>Halopenitus</taxon>
    </lineage>
</organism>
<proteinExistence type="predicted"/>
<keyword evidence="2" id="KW-1185">Reference proteome</keyword>
<dbReference type="AlphaFoldDB" id="A0A1H6J9V9"/>
<dbReference type="Proteomes" id="UP000199215">
    <property type="component" value="Unassembled WGS sequence"/>
</dbReference>
<gene>
    <name evidence="1" type="ORF">SAMN05192561_10970</name>
</gene>
<reference evidence="1 2" key="1">
    <citation type="submission" date="2016-10" db="EMBL/GenBank/DDBJ databases">
        <authorList>
            <person name="de Groot N.N."/>
        </authorList>
    </citation>
    <scope>NUCLEOTIDE SEQUENCE [LARGE SCALE GENOMIC DNA]</scope>
    <source>
        <strain evidence="1 2">IBRC-M10418</strain>
    </source>
</reference>
<dbReference type="InterPro" id="IPR036390">
    <property type="entry name" value="WH_DNA-bd_sf"/>
</dbReference>
<sequence length="180" mass="20082">MVKLVEAAELLWVVDHLEPAVTREIANRLPIDQNTTYIRLRHLDRRKLVTHETADDGVGRYRWSLTAAGRNRLADASLPPADETDFEDHFAGRAAAIDPVMVLEALAVREDEWQPSGAVYDALPFSKPGIRNNLHALRESGAVELDPGGSGTAHHWRLTDAGRDRLAEADDETPEYVWVD</sequence>
<evidence type="ECO:0000313" key="2">
    <source>
        <dbReference type="Proteomes" id="UP000199215"/>
    </source>
</evidence>
<evidence type="ECO:0000313" key="1">
    <source>
        <dbReference type="EMBL" id="SEH58558.1"/>
    </source>
</evidence>
<dbReference type="RefSeq" id="WP_092817466.1">
    <property type="nucleotide sequence ID" value="NZ_FNWU01000009.1"/>
</dbReference>
<dbReference type="Gene3D" id="1.10.10.10">
    <property type="entry name" value="Winged helix-like DNA-binding domain superfamily/Winged helix DNA-binding domain"/>
    <property type="match status" value="1"/>
</dbReference>
<accession>A0A1H6J9V9</accession>
<dbReference type="EMBL" id="FNWU01000009">
    <property type="protein sequence ID" value="SEH58558.1"/>
    <property type="molecule type" value="Genomic_DNA"/>
</dbReference>
<dbReference type="InterPro" id="IPR036388">
    <property type="entry name" value="WH-like_DNA-bd_sf"/>
</dbReference>
<name>A0A1H6J9V9_9EURY</name>